<comment type="caution">
    <text evidence="2">The sequence shown here is derived from an EMBL/GenBank/DDBJ whole genome shotgun (WGS) entry which is preliminary data.</text>
</comment>
<dbReference type="Proteomes" id="UP001180531">
    <property type="component" value="Unassembled WGS sequence"/>
</dbReference>
<dbReference type="SUPFAM" id="SSF47336">
    <property type="entry name" value="ACP-like"/>
    <property type="match status" value="1"/>
</dbReference>
<dbReference type="InterPro" id="IPR036736">
    <property type="entry name" value="ACP-like_sf"/>
</dbReference>
<dbReference type="Pfam" id="PF00550">
    <property type="entry name" value="PP-binding"/>
    <property type="match status" value="1"/>
</dbReference>
<gene>
    <name evidence="2" type="ORF">RM609_01775</name>
</gene>
<protein>
    <submittedName>
        <fullName evidence="2">Acyl carrier protein</fullName>
    </submittedName>
</protein>
<reference evidence="2" key="1">
    <citation type="submission" date="2024-05" db="EMBL/GenBank/DDBJ databases">
        <title>30 novel species of actinomycetes from the DSMZ collection.</title>
        <authorList>
            <person name="Nouioui I."/>
        </authorList>
    </citation>
    <scope>NUCLEOTIDE SEQUENCE</scope>
    <source>
        <strain evidence="2">DSM 40473</strain>
    </source>
</reference>
<proteinExistence type="predicted"/>
<evidence type="ECO:0000259" key="1">
    <source>
        <dbReference type="Pfam" id="PF00550"/>
    </source>
</evidence>
<feature type="domain" description="Carrier" evidence="1">
    <location>
        <begin position="7"/>
        <end position="59"/>
    </location>
</feature>
<keyword evidence="3" id="KW-1185">Reference proteome</keyword>
<dbReference type="EMBL" id="JAVRFI010000001">
    <property type="protein sequence ID" value="MDT0447834.1"/>
    <property type="molecule type" value="Genomic_DNA"/>
</dbReference>
<accession>A0ABU2SFS7</accession>
<organism evidence="2 3">
    <name type="scientific">Streptomyces hesseae</name>
    <dbReference type="NCBI Taxonomy" id="3075519"/>
    <lineage>
        <taxon>Bacteria</taxon>
        <taxon>Bacillati</taxon>
        <taxon>Actinomycetota</taxon>
        <taxon>Actinomycetes</taxon>
        <taxon>Kitasatosporales</taxon>
        <taxon>Streptomycetaceae</taxon>
        <taxon>Streptomyces</taxon>
    </lineage>
</organism>
<evidence type="ECO:0000313" key="2">
    <source>
        <dbReference type="EMBL" id="MDT0447834.1"/>
    </source>
</evidence>
<sequence>MNPAFDRIADVLTGKFEVPAELVVPGATLGDLNIDSLAAVELHLTLQEHWDISLDESAFTPDLALDDLVVTVSALLDEGAADV</sequence>
<name>A0ABU2SFS7_9ACTN</name>
<dbReference type="InterPro" id="IPR009081">
    <property type="entry name" value="PP-bd_ACP"/>
</dbReference>
<dbReference type="RefSeq" id="WP_311607279.1">
    <property type="nucleotide sequence ID" value="NZ_JAVRFI010000001.1"/>
</dbReference>
<evidence type="ECO:0000313" key="3">
    <source>
        <dbReference type="Proteomes" id="UP001180531"/>
    </source>
</evidence>
<dbReference type="Gene3D" id="1.10.1200.10">
    <property type="entry name" value="ACP-like"/>
    <property type="match status" value="1"/>
</dbReference>